<sequence length="257" mass="30251">MEISRSAFLVIFLFILFFIWSTYIILFKLRIWHLNRDIYVTNKKTMIFYLGFYLISLILSIIIVVLVLKGLIYTIEYTFDEKGNRIAKDNEVINVYTSIDFLLPALYLLTSLIPFCLVLYYLLNSKVSEYIKPDEVLIFYDNYSFNIDEVAKSYYVLKPSKTKKANQVEKTVVYESYISSSLIFFKLSKKFFYKSIIKKTVSFVLYSPYAIPNGSFEKNHKNLICMYLIASISILNKLFVQKITLEELLKNLKGLTY</sequence>
<proteinExistence type="predicted"/>
<evidence type="ECO:0000313" key="3">
    <source>
        <dbReference type="Proteomes" id="UP000289506"/>
    </source>
</evidence>
<organism evidence="2 3">
    <name type="scientific">Mycoplasmopsis cynos</name>
    <dbReference type="NCBI Taxonomy" id="171284"/>
    <lineage>
        <taxon>Bacteria</taxon>
        <taxon>Bacillati</taxon>
        <taxon>Mycoplasmatota</taxon>
        <taxon>Mycoplasmoidales</taxon>
        <taxon>Metamycoplasmataceae</taxon>
        <taxon>Mycoplasmopsis</taxon>
    </lineage>
</organism>
<dbReference type="Proteomes" id="UP000289506">
    <property type="component" value="Plasmid 13"/>
</dbReference>
<name>A0A449AJI7_9BACT</name>
<reference evidence="2 3" key="1">
    <citation type="submission" date="2019-01" db="EMBL/GenBank/DDBJ databases">
        <authorList>
            <consortium name="Pathogen Informatics"/>
        </authorList>
    </citation>
    <scope>NUCLEOTIDE SEQUENCE [LARGE SCALE GENOMIC DNA]</scope>
    <source>
        <strain evidence="2 3">NCTC10142</strain>
        <plasmid evidence="3">13</plasmid>
    </source>
</reference>
<feature type="transmembrane region" description="Helical" evidence="1">
    <location>
        <begin position="6"/>
        <end position="26"/>
    </location>
</feature>
<feature type="transmembrane region" description="Helical" evidence="1">
    <location>
        <begin position="101"/>
        <end position="123"/>
    </location>
</feature>
<dbReference type="RefSeq" id="WP_129721005.1">
    <property type="nucleotide sequence ID" value="NZ_LR214986.1"/>
</dbReference>
<protein>
    <submittedName>
        <fullName evidence="2">Uncharacterized protein</fullName>
    </submittedName>
</protein>
<dbReference type="AlphaFoldDB" id="A0A449AJI7"/>
<keyword evidence="2" id="KW-0614">Plasmid</keyword>
<evidence type="ECO:0000313" key="2">
    <source>
        <dbReference type="EMBL" id="VEU65082.1"/>
    </source>
</evidence>
<geneLocation type="plasmid" evidence="2 3">
    <name>13</name>
</geneLocation>
<feature type="transmembrane region" description="Helical" evidence="1">
    <location>
        <begin position="47"/>
        <end position="68"/>
    </location>
</feature>
<gene>
    <name evidence="2" type="ORF">NCTC10142_00864</name>
</gene>
<evidence type="ECO:0000256" key="1">
    <source>
        <dbReference type="SAM" id="Phobius"/>
    </source>
</evidence>
<accession>A0A449AJI7</accession>
<keyword evidence="1" id="KW-1133">Transmembrane helix</keyword>
<dbReference type="EMBL" id="LR214986">
    <property type="protein sequence ID" value="VEU65082.1"/>
    <property type="molecule type" value="Genomic_DNA"/>
</dbReference>
<keyword evidence="1" id="KW-0812">Transmembrane</keyword>
<keyword evidence="1" id="KW-0472">Membrane</keyword>